<feature type="compositionally biased region" description="Pro residues" evidence="1">
    <location>
        <begin position="7"/>
        <end position="22"/>
    </location>
</feature>
<evidence type="ECO:0000313" key="3">
    <source>
        <dbReference type="Proteomes" id="UP000837857"/>
    </source>
</evidence>
<protein>
    <submittedName>
        <fullName evidence="2">Uncharacterized protein</fullName>
    </submittedName>
</protein>
<dbReference type="EMBL" id="OW152828">
    <property type="protein sequence ID" value="CAH2046153.1"/>
    <property type="molecule type" value="Genomic_DNA"/>
</dbReference>
<organism evidence="2 3">
    <name type="scientific">Iphiclides podalirius</name>
    <name type="common">scarce swallowtail</name>
    <dbReference type="NCBI Taxonomy" id="110791"/>
    <lineage>
        <taxon>Eukaryota</taxon>
        <taxon>Metazoa</taxon>
        <taxon>Ecdysozoa</taxon>
        <taxon>Arthropoda</taxon>
        <taxon>Hexapoda</taxon>
        <taxon>Insecta</taxon>
        <taxon>Pterygota</taxon>
        <taxon>Neoptera</taxon>
        <taxon>Endopterygota</taxon>
        <taxon>Lepidoptera</taxon>
        <taxon>Glossata</taxon>
        <taxon>Ditrysia</taxon>
        <taxon>Papilionoidea</taxon>
        <taxon>Papilionidae</taxon>
        <taxon>Papilioninae</taxon>
        <taxon>Iphiclides</taxon>
    </lineage>
</organism>
<dbReference type="Proteomes" id="UP000837857">
    <property type="component" value="Chromosome 16"/>
</dbReference>
<name>A0ABN8I5W3_9NEOP</name>
<proteinExistence type="predicted"/>
<reference evidence="2" key="1">
    <citation type="submission" date="2022-03" db="EMBL/GenBank/DDBJ databases">
        <authorList>
            <person name="Martin H S."/>
        </authorList>
    </citation>
    <scope>NUCLEOTIDE SEQUENCE</scope>
</reference>
<sequence length="144" mass="16081">MRRAYKVPPPAPSRALPRPPAPSAAASSHDCGLNRANWFLNSFYTEYVPLQNSTLNSVRFGVCAPLFPNNRLINITRRNHRLVETAMKLCAARCIDTRSFQMAPHSGGWWGTMESDVTFCANPAQSPRTGNGEERKRLDSFLSD</sequence>
<accession>A0ABN8I5W3</accession>
<feature type="region of interest" description="Disordered" evidence="1">
    <location>
        <begin position="1"/>
        <end position="28"/>
    </location>
</feature>
<gene>
    <name evidence="2" type="ORF">IPOD504_LOCUS5392</name>
</gene>
<keyword evidence="3" id="KW-1185">Reference proteome</keyword>
<feature type="non-terminal residue" evidence="2">
    <location>
        <position position="144"/>
    </location>
</feature>
<feature type="region of interest" description="Disordered" evidence="1">
    <location>
        <begin position="123"/>
        <end position="144"/>
    </location>
</feature>
<evidence type="ECO:0000256" key="1">
    <source>
        <dbReference type="SAM" id="MobiDB-lite"/>
    </source>
</evidence>
<feature type="compositionally biased region" description="Basic and acidic residues" evidence="1">
    <location>
        <begin position="131"/>
        <end position="144"/>
    </location>
</feature>
<evidence type="ECO:0000313" key="2">
    <source>
        <dbReference type="EMBL" id="CAH2046153.1"/>
    </source>
</evidence>